<dbReference type="SUPFAM" id="SSF48403">
    <property type="entry name" value="Ankyrin repeat"/>
    <property type="match status" value="1"/>
</dbReference>
<dbReference type="Pfam" id="PF12796">
    <property type="entry name" value="Ank_2"/>
    <property type="match status" value="2"/>
</dbReference>
<dbReference type="PROSITE" id="PS50088">
    <property type="entry name" value="ANK_REPEAT"/>
    <property type="match status" value="3"/>
</dbReference>
<dbReference type="PANTHER" id="PTHR24186">
    <property type="entry name" value="PROTEIN PHOSPHATASE 1 REGULATORY SUBUNIT"/>
    <property type="match status" value="1"/>
</dbReference>
<dbReference type="AlphaFoldDB" id="A0A9Q1MEZ6"/>
<feature type="repeat" description="ANK" evidence="7">
    <location>
        <begin position="180"/>
        <end position="212"/>
    </location>
</feature>
<dbReference type="PROSITE" id="PS50297">
    <property type="entry name" value="ANK_REP_REGION"/>
    <property type="match status" value="3"/>
</dbReference>
<keyword evidence="11" id="KW-1185">Reference proteome</keyword>
<dbReference type="Gene3D" id="1.25.40.20">
    <property type="entry name" value="Ankyrin repeat-containing domain"/>
    <property type="match status" value="2"/>
</dbReference>
<evidence type="ECO:0000256" key="1">
    <source>
        <dbReference type="ARBA" id="ARBA00004141"/>
    </source>
</evidence>
<evidence type="ECO:0000256" key="8">
    <source>
        <dbReference type="SAM" id="Phobius"/>
    </source>
</evidence>
<feature type="repeat" description="ANK" evidence="7">
    <location>
        <begin position="70"/>
        <end position="92"/>
    </location>
</feature>
<evidence type="ECO:0000256" key="6">
    <source>
        <dbReference type="ARBA" id="ARBA00023136"/>
    </source>
</evidence>
<reference evidence="11" key="1">
    <citation type="journal article" date="2023" name="Proc. Natl. Acad. Sci. U.S.A.">
        <title>Genomic and structural basis for evolution of tropane alkaloid biosynthesis.</title>
        <authorList>
            <person name="Wanga Y.-J."/>
            <person name="Taina T."/>
            <person name="Yua J.-Y."/>
            <person name="Lia J."/>
            <person name="Xua B."/>
            <person name="Chenc J."/>
            <person name="D'Auriad J.C."/>
            <person name="Huanga J.-P."/>
            <person name="Huanga S.-X."/>
        </authorList>
    </citation>
    <scope>NUCLEOTIDE SEQUENCE [LARGE SCALE GENOMIC DNA]</scope>
    <source>
        <strain evidence="11">cv. KIB-2019</strain>
    </source>
</reference>
<evidence type="ECO:0000256" key="7">
    <source>
        <dbReference type="PROSITE-ProRule" id="PRU00023"/>
    </source>
</evidence>
<dbReference type="InterPro" id="IPR036770">
    <property type="entry name" value="Ankyrin_rpt-contain_sf"/>
</dbReference>
<comment type="subcellular location">
    <subcellularLocation>
        <location evidence="1">Membrane</location>
        <topology evidence="1">Multi-pass membrane protein</topology>
    </subcellularLocation>
</comment>
<feature type="repeat" description="ANK" evidence="7">
    <location>
        <begin position="107"/>
        <end position="133"/>
    </location>
</feature>
<dbReference type="InterPro" id="IPR002110">
    <property type="entry name" value="Ankyrin_rpt"/>
</dbReference>
<feature type="domain" description="PGG" evidence="9">
    <location>
        <begin position="308"/>
        <end position="381"/>
    </location>
</feature>
<proteinExistence type="predicted"/>
<dbReference type="Proteomes" id="UP001152561">
    <property type="component" value="Unassembled WGS sequence"/>
</dbReference>
<evidence type="ECO:0000256" key="4">
    <source>
        <dbReference type="ARBA" id="ARBA00022989"/>
    </source>
</evidence>
<evidence type="ECO:0000256" key="2">
    <source>
        <dbReference type="ARBA" id="ARBA00022692"/>
    </source>
</evidence>
<sequence length="440" mass="49175">MDHRMFKAACNGDIEELHVLLQENPFLLTDDSLINLHENPITIAIKARQLLFVREIKKLRPELVAQPNQDGLLPLHIACSYGYVEIVKELLSTPSCDITCRVRSGTDGKVALHYAAINGSVDIIDELVTASSDSLKEVTYFGETALHLAVKYFKFEALKRLLIWLEHVGMIEMVNKGDKEGNTLLHYAVSRKQLEAIEYLLEWNNSTGNNESLVNAVNKKGFTAMDLLDILTEFSSDLELRKVLLIAGGVSSEIHCVATNSSSHKIEVPNSSDDITGGACKCNTRPDKKPDNWIEYFRFQYKRDSPGEARDALLVVAALFATVTFQAGINPPEYIFKNYQHDENRLFILLTVFVCANTLALSAAMMIIEGLTSNMPFQRELKTAGFCMMFGYGWSIGCTQPTGVTKDIMIFVSTIFPWLIRITPLMVKEYKSEAPAGDTT</sequence>
<dbReference type="GO" id="GO:0005886">
    <property type="term" value="C:plasma membrane"/>
    <property type="evidence" value="ECO:0007669"/>
    <property type="project" value="TreeGrafter"/>
</dbReference>
<keyword evidence="5 7" id="KW-0040">ANK repeat</keyword>
<evidence type="ECO:0000256" key="3">
    <source>
        <dbReference type="ARBA" id="ARBA00022737"/>
    </source>
</evidence>
<dbReference type="OrthoDB" id="1751195at2759"/>
<keyword evidence="4 8" id="KW-1133">Transmembrane helix</keyword>
<dbReference type="SMART" id="SM00248">
    <property type="entry name" value="ANK"/>
    <property type="match status" value="4"/>
</dbReference>
<dbReference type="PANTHER" id="PTHR24186:SF37">
    <property type="entry name" value="PGG DOMAIN-CONTAINING PROTEIN"/>
    <property type="match status" value="1"/>
</dbReference>
<evidence type="ECO:0000313" key="11">
    <source>
        <dbReference type="Proteomes" id="UP001152561"/>
    </source>
</evidence>
<feature type="transmembrane region" description="Helical" evidence="8">
    <location>
        <begin position="349"/>
        <end position="371"/>
    </location>
</feature>
<dbReference type="Pfam" id="PF13962">
    <property type="entry name" value="PGG"/>
    <property type="match status" value="1"/>
</dbReference>
<dbReference type="EMBL" id="JAJAGQ010000008">
    <property type="protein sequence ID" value="KAJ8556362.1"/>
    <property type="molecule type" value="Genomic_DNA"/>
</dbReference>
<organism evidence="10 11">
    <name type="scientific">Anisodus acutangulus</name>
    <dbReference type="NCBI Taxonomy" id="402998"/>
    <lineage>
        <taxon>Eukaryota</taxon>
        <taxon>Viridiplantae</taxon>
        <taxon>Streptophyta</taxon>
        <taxon>Embryophyta</taxon>
        <taxon>Tracheophyta</taxon>
        <taxon>Spermatophyta</taxon>
        <taxon>Magnoliopsida</taxon>
        <taxon>eudicotyledons</taxon>
        <taxon>Gunneridae</taxon>
        <taxon>Pentapetalae</taxon>
        <taxon>asterids</taxon>
        <taxon>lamiids</taxon>
        <taxon>Solanales</taxon>
        <taxon>Solanaceae</taxon>
        <taxon>Solanoideae</taxon>
        <taxon>Hyoscyameae</taxon>
        <taxon>Anisodus</taxon>
    </lineage>
</organism>
<gene>
    <name evidence="10" type="ORF">K7X08_023120</name>
</gene>
<dbReference type="InterPro" id="IPR026961">
    <property type="entry name" value="PGG_dom"/>
</dbReference>
<keyword evidence="3" id="KW-0677">Repeat</keyword>
<keyword evidence="2 8" id="KW-0812">Transmembrane</keyword>
<name>A0A9Q1MEZ6_9SOLA</name>
<evidence type="ECO:0000313" key="10">
    <source>
        <dbReference type="EMBL" id="KAJ8556362.1"/>
    </source>
</evidence>
<comment type="caution">
    <text evidence="10">The sequence shown here is derived from an EMBL/GenBank/DDBJ whole genome shotgun (WGS) entry which is preliminary data.</text>
</comment>
<accession>A0A9Q1MEZ6</accession>
<evidence type="ECO:0000256" key="5">
    <source>
        <dbReference type="ARBA" id="ARBA00023043"/>
    </source>
</evidence>
<protein>
    <recommendedName>
        <fullName evidence="9">PGG domain-containing protein</fullName>
    </recommendedName>
</protein>
<keyword evidence="6 8" id="KW-0472">Membrane</keyword>
<evidence type="ECO:0000259" key="9">
    <source>
        <dbReference type="Pfam" id="PF13962"/>
    </source>
</evidence>